<dbReference type="GO" id="GO:0003755">
    <property type="term" value="F:peptidyl-prolyl cis-trans isomerase activity"/>
    <property type="evidence" value="ECO:0007669"/>
    <property type="project" value="UniProtKB-KW"/>
</dbReference>
<dbReference type="PANTHER" id="PTHR45625:SF4">
    <property type="entry name" value="PEPTIDYLPROLYL ISOMERASE DOMAIN AND WD REPEAT-CONTAINING PROTEIN 1"/>
    <property type="match status" value="1"/>
</dbReference>
<dbReference type="PROSITE" id="PS50072">
    <property type="entry name" value="CSA_PPIASE_2"/>
    <property type="match status" value="1"/>
</dbReference>
<dbReference type="eggNOG" id="arCOG04767">
    <property type="taxonomic scope" value="Archaea"/>
</dbReference>
<reference evidence="5 6" key="1">
    <citation type="journal article" date="2014" name="PLoS Genet.">
        <title>Phylogenetically driven sequencing of extremely halophilic archaea reveals strategies for static and dynamic osmo-response.</title>
        <authorList>
            <person name="Becker E.A."/>
            <person name="Seitzer P.M."/>
            <person name="Tritt A."/>
            <person name="Larsen D."/>
            <person name="Krusor M."/>
            <person name="Yao A.I."/>
            <person name="Wu D."/>
            <person name="Madern D."/>
            <person name="Eisen J.A."/>
            <person name="Darling A.E."/>
            <person name="Facciotti M.T."/>
        </authorList>
    </citation>
    <scope>NUCLEOTIDE SEQUENCE [LARGE SCALE GENOMIC DNA]</scope>
    <source>
        <strain evidence="5 6">JCM 12255</strain>
    </source>
</reference>
<dbReference type="Gene3D" id="2.40.100.10">
    <property type="entry name" value="Cyclophilin-like"/>
    <property type="match status" value="1"/>
</dbReference>
<dbReference type="EC" id="5.2.1.8" evidence="1"/>
<dbReference type="PANTHER" id="PTHR45625">
    <property type="entry name" value="PEPTIDYL-PROLYL CIS-TRANS ISOMERASE-RELATED"/>
    <property type="match status" value="1"/>
</dbReference>
<name>L9XDG6_9EURY</name>
<dbReference type="STRING" id="1227499.C493_06652"/>
<evidence type="ECO:0000256" key="2">
    <source>
        <dbReference type="ARBA" id="ARBA00023110"/>
    </source>
</evidence>
<feature type="domain" description="PPIase cyclophilin-type" evidence="4">
    <location>
        <begin position="20"/>
        <end position="146"/>
    </location>
</feature>
<dbReference type="InterPro" id="IPR002130">
    <property type="entry name" value="Cyclophilin-type_PPIase_dom"/>
</dbReference>
<dbReference type="InterPro" id="IPR044666">
    <property type="entry name" value="Cyclophilin_A-like"/>
</dbReference>
<sequence length="149" mass="15627">MRVGTSNATLGGNPMVGFHVLQGVEEVNQTGDPIETGRGGPGYQFDDEFHAELRHDDAGVLSMANSGPNTNGSQFFITLDAQPHLDDRHSVFGTVVDVSASTASGGSEDEPSESSVGMDAVREIGSVDTGPNDCPREDVVLESVTVHRA</sequence>
<gene>
    <name evidence="5" type="ORF">C493_06652</name>
</gene>
<proteinExistence type="predicted"/>
<evidence type="ECO:0000259" key="4">
    <source>
        <dbReference type="PROSITE" id="PS50072"/>
    </source>
</evidence>
<evidence type="ECO:0000256" key="3">
    <source>
        <dbReference type="ARBA" id="ARBA00023235"/>
    </source>
</evidence>
<dbReference type="SUPFAM" id="SSF50891">
    <property type="entry name" value="Cyclophilin-like"/>
    <property type="match status" value="1"/>
</dbReference>
<accession>L9XDG6</accession>
<keyword evidence="6" id="KW-1185">Reference proteome</keyword>
<dbReference type="PRINTS" id="PR00153">
    <property type="entry name" value="CSAPPISMRASE"/>
</dbReference>
<evidence type="ECO:0000313" key="5">
    <source>
        <dbReference type="EMBL" id="ELY58663.1"/>
    </source>
</evidence>
<dbReference type="Proteomes" id="UP000011602">
    <property type="component" value="Unassembled WGS sequence"/>
</dbReference>
<dbReference type="CDD" id="cd00317">
    <property type="entry name" value="cyclophilin"/>
    <property type="match status" value="1"/>
</dbReference>
<organism evidence="5 6">
    <name type="scientific">Natronolimnohabitans innermongolicus JCM 12255</name>
    <dbReference type="NCBI Taxonomy" id="1227499"/>
    <lineage>
        <taxon>Archaea</taxon>
        <taxon>Methanobacteriati</taxon>
        <taxon>Methanobacteriota</taxon>
        <taxon>Stenosarchaea group</taxon>
        <taxon>Halobacteria</taxon>
        <taxon>Halobacteriales</taxon>
        <taxon>Natrialbaceae</taxon>
        <taxon>Natronolimnohabitans</taxon>
    </lineage>
</organism>
<dbReference type="PATRIC" id="fig|1227499.3.peg.1357"/>
<dbReference type="AlphaFoldDB" id="L9XDG6"/>
<keyword evidence="2" id="KW-0697">Rotamase</keyword>
<dbReference type="InterPro" id="IPR029000">
    <property type="entry name" value="Cyclophilin-like_dom_sf"/>
</dbReference>
<protein>
    <recommendedName>
        <fullName evidence="1">peptidylprolyl isomerase</fullName>
        <ecNumber evidence="1">5.2.1.8</ecNumber>
    </recommendedName>
</protein>
<evidence type="ECO:0000256" key="1">
    <source>
        <dbReference type="ARBA" id="ARBA00013194"/>
    </source>
</evidence>
<evidence type="ECO:0000313" key="6">
    <source>
        <dbReference type="Proteomes" id="UP000011602"/>
    </source>
</evidence>
<comment type="caution">
    <text evidence="5">The sequence shown here is derived from an EMBL/GenBank/DDBJ whole genome shotgun (WGS) entry which is preliminary data.</text>
</comment>
<dbReference type="Pfam" id="PF00160">
    <property type="entry name" value="Pro_isomerase"/>
    <property type="match status" value="1"/>
</dbReference>
<keyword evidence="3 5" id="KW-0413">Isomerase</keyword>
<dbReference type="EMBL" id="AOHZ01000034">
    <property type="protein sequence ID" value="ELY58663.1"/>
    <property type="molecule type" value="Genomic_DNA"/>
</dbReference>